<dbReference type="RefSeq" id="XP_014546527.1">
    <property type="nucleotide sequence ID" value="XM_014691041.1"/>
</dbReference>
<evidence type="ECO:0000313" key="4">
    <source>
        <dbReference type="Proteomes" id="UP000510686"/>
    </source>
</evidence>
<keyword evidence="4" id="KW-1185">Reference proteome</keyword>
<evidence type="ECO:0000313" key="3">
    <source>
        <dbReference type="EMBL" id="QLI73476.1"/>
    </source>
</evidence>
<dbReference type="EMBL" id="CP058937">
    <property type="protein sequence ID" value="QLI73476.1"/>
    <property type="molecule type" value="Genomic_DNA"/>
</dbReference>
<feature type="domain" description="BTB" evidence="2">
    <location>
        <begin position="123"/>
        <end position="189"/>
    </location>
</feature>
<name>A0A7D5V2H1_9HYPO</name>
<dbReference type="Gene3D" id="3.30.710.10">
    <property type="entry name" value="Potassium Channel Kv1.1, Chain A"/>
    <property type="match status" value="1"/>
</dbReference>
<organism evidence="3 4">
    <name type="scientific">Metarhizium brunneum</name>
    <dbReference type="NCBI Taxonomy" id="500148"/>
    <lineage>
        <taxon>Eukaryota</taxon>
        <taxon>Fungi</taxon>
        <taxon>Dikarya</taxon>
        <taxon>Ascomycota</taxon>
        <taxon>Pezizomycotina</taxon>
        <taxon>Sordariomycetes</taxon>
        <taxon>Hypocreomycetidae</taxon>
        <taxon>Hypocreales</taxon>
        <taxon>Clavicipitaceae</taxon>
        <taxon>Metarhizium</taxon>
    </lineage>
</organism>
<dbReference type="GeneID" id="26240950"/>
<protein>
    <recommendedName>
        <fullName evidence="2">BTB domain-containing protein</fullName>
    </recommendedName>
</protein>
<reference evidence="3 4" key="1">
    <citation type="submission" date="2020-07" db="EMBL/GenBank/DDBJ databases">
        <title>Telomere length de novo assembly of all 7 chromosomes of the fungus, Metarhizium brunneum, using a novel assembly pipeline.</title>
        <authorList>
            <person name="Saud z."/>
            <person name="Kortsinoglou A."/>
            <person name="Kouvelis V.N."/>
            <person name="Butt T.M."/>
        </authorList>
    </citation>
    <scope>NUCLEOTIDE SEQUENCE [LARGE SCALE GENOMIC DNA]</scope>
    <source>
        <strain evidence="3 4">4556</strain>
    </source>
</reference>
<sequence>MTRAPLDGRPRQLERPPLRAHHQSRNKTNTSYMDHLRPASPPKTNPWVKRPSAASLAPEWPVCTPDFSQENEVPAQEKATSRSVKFICSADTKDSDAVSPSKKLLQAAAPRACTRLWLRPFGADVFVWAGREVFEVHRSIVESQSAWLRQNLPPANKKGTPSDVRLPFCPQVVGYALRFMYTESLEILEYDRENFCDLICIPRSALLYVGAVDLGVEAMKDHIEKVLGQMSQDLACYLTKTFVNKTMEHEEVAAAVFHLRNALEVAYSHESQAETLCLRRGLASLLDILFPVLIPHPEFVNLLSDKVWKDHSEAISHDLVYARRAKER</sequence>
<feature type="compositionally biased region" description="Basic and acidic residues" evidence="1">
    <location>
        <begin position="1"/>
        <end position="17"/>
    </location>
</feature>
<dbReference type="KEGG" id="mbrn:26240950"/>
<dbReference type="AlphaFoldDB" id="A0A7D5V2H1"/>
<evidence type="ECO:0000256" key="1">
    <source>
        <dbReference type="SAM" id="MobiDB-lite"/>
    </source>
</evidence>
<dbReference type="SUPFAM" id="SSF54695">
    <property type="entry name" value="POZ domain"/>
    <property type="match status" value="1"/>
</dbReference>
<feature type="region of interest" description="Disordered" evidence="1">
    <location>
        <begin position="1"/>
        <end position="50"/>
    </location>
</feature>
<gene>
    <name evidence="3" type="ORF">G6M90_00g098160</name>
</gene>
<dbReference type="PROSITE" id="PS50097">
    <property type="entry name" value="BTB"/>
    <property type="match status" value="1"/>
</dbReference>
<dbReference type="CDD" id="cd18186">
    <property type="entry name" value="BTB_POZ_ZBTB_KLHL-like"/>
    <property type="match status" value="1"/>
</dbReference>
<dbReference type="OrthoDB" id="4845755at2759"/>
<dbReference type="InterPro" id="IPR011333">
    <property type="entry name" value="SKP1/BTB/POZ_sf"/>
</dbReference>
<evidence type="ECO:0000259" key="2">
    <source>
        <dbReference type="PROSITE" id="PS50097"/>
    </source>
</evidence>
<accession>A0A7D5V2H1</accession>
<dbReference type="InterPro" id="IPR000210">
    <property type="entry name" value="BTB/POZ_dom"/>
</dbReference>
<proteinExistence type="predicted"/>
<dbReference type="Proteomes" id="UP000510686">
    <property type="component" value="Chromosome 6"/>
</dbReference>